<sequence length="121" mass="14122">MKKIITSYGFINSIKWNGEWFSDQEKGFSRVILPQQLIKQRSLDELGLLSIIIKNCIFLKTHKEDSYIFDSSSSVLNLNSKFLVLDKPEFKDLGFLWAFKEGKISFIKYFTLEEVSKLSKN</sequence>
<comment type="caution">
    <text evidence="2">The sequence shown here is derived from an EMBL/GenBank/DDBJ whole genome shotgun (WGS) entry which is preliminary data.</text>
</comment>
<dbReference type="EMBL" id="JAMQPM010000002">
    <property type="protein sequence ID" value="MCW7526104.1"/>
    <property type="molecule type" value="Genomic_DNA"/>
</dbReference>
<gene>
    <name evidence="1" type="ORF">ND861_07100</name>
    <name evidence="2" type="ORF">ND862_06135</name>
</gene>
<evidence type="ECO:0000313" key="4">
    <source>
        <dbReference type="Proteomes" id="UP001208912"/>
    </source>
</evidence>
<accession>A0AAW5VFA7</accession>
<evidence type="ECO:0000313" key="1">
    <source>
        <dbReference type="EMBL" id="MCW7526104.1"/>
    </source>
</evidence>
<keyword evidence="4" id="KW-1185">Reference proteome</keyword>
<dbReference type="AlphaFoldDB" id="A0AAW5VFA7"/>
<reference evidence="2 4" key="1">
    <citation type="submission" date="2022-06" db="EMBL/GenBank/DDBJ databases">
        <title>Leptospira isolates from biofilms formed at urban environments.</title>
        <authorList>
            <person name="Ribeiro P.S."/>
            <person name="Sousa T."/>
            <person name="Carvalho N."/>
            <person name="Aburjaile F."/>
            <person name="Neves F."/>
            <person name="Oliveira D."/>
            <person name="Blanco L."/>
            <person name="Lima J."/>
            <person name="Costa F."/>
            <person name="Brenig B."/>
            <person name="Soares S."/>
            <person name="Ramos R."/>
            <person name="Goes-Neto A."/>
            <person name="Matiuzzi M."/>
            <person name="Azevedo V."/>
            <person name="Ristow P."/>
        </authorList>
    </citation>
    <scope>NUCLEOTIDE SEQUENCE</scope>
    <source>
        <strain evidence="1 4">VSF19</strain>
        <strain evidence="2">VSF20</strain>
    </source>
</reference>
<organism evidence="2 3">
    <name type="scientific">Leptospira soteropolitanensis</name>
    <dbReference type="NCBI Taxonomy" id="2950025"/>
    <lineage>
        <taxon>Bacteria</taxon>
        <taxon>Pseudomonadati</taxon>
        <taxon>Spirochaetota</taxon>
        <taxon>Spirochaetia</taxon>
        <taxon>Leptospirales</taxon>
        <taxon>Leptospiraceae</taxon>
        <taxon>Leptospira</taxon>
    </lineage>
</organism>
<name>A0AAW5VFA7_9LEPT</name>
<dbReference type="Proteomes" id="UP001208912">
    <property type="component" value="Unassembled WGS sequence"/>
</dbReference>
<protein>
    <submittedName>
        <fullName evidence="2">Uncharacterized protein</fullName>
    </submittedName>
</protein>
<dbReference type="Proteomes" id="UP001208540">
    <property type="component" value="Unassembled WGS sequence"/>
</dbReference>
<evidence type="ECO:0000313" key="3">
    <source>
        <dbReference type="Proteomes" id="UP001208540"/>
    </source>
</evidence>
<evidence type="ECO:0000313" key="2">
    <source>
        <dbReference type="EMBL" id="MCW7529784.1"/>
    </source>
</evidence>
<dbReference type="EMBL" id="JAMQPL010000002">
    <property type="protein sequence ID" value="MCW7529784.1"/>
    <property type="molecule type" value="Genomic_DNA"/>
</dbReference>
<proteinExistence type="predicted"/>
<dbReference type="RefSeq" id="WP_265351381.1">
    <property type="nucleotide sequence ID" value="NZ_JAMQPL010000002.1"/>
</dbReference>